<proteinExistence type="predicted"/>
<accession>A0A194V7G1</accession>
<protein>
    <recommendedName>
        <fullName evidence="1">Protein kinase domain-containing protein</fullName>
    </recommendedName>
</protein>
<dbReference type="SUPFAM" id="SSF56112">
    <property type="entry name" value="Protein kinase-like (PK-like)"/>
    <property type="match status" value="1"/>
</dbReference>
<dbReference type="OrthoDB" id="5986190at2759"/>
<organism evidence="2 3">
    <name type="scientific">Cytospora mali</name>
    <name type="common">Apple Valsa canker fungus</name>
    <name type="synonym">Valsa mali</name>
    <dbReference type="NCBI Taxonomy" id="578113"/>
    <lineage>
        <taxon>Eukaryota</taxon>
        <taxon>Fungi</taxon>
        <taxon>Dikarya</taxon>
        <taxon>Ascomycota</taxon>
        <taxon>Pezizomycotina</taxon>
        <taxon>Sordariomycetes</taxon>
        <taxon>Sordariomycetidae</taxon>
        <taxon>Diaporthales</taxon>
        <taxon>Cytosporaceae</taxon>
        <taxon>Cytospora</taxon>
    </lineage>
</organism>
<keyword evidence="3" id="KW-1185">Reference proteome</keyword>
<reference evidence="3" key="1">
    <citation type="submission" date="2014-12" db="EMBL/GenBank/DDBJ databases">
        <title>Genome Sequence of Valsa Canker Pathogens Uncovers a Specific Adaption of Colonization on Woody Bark.</title>
        <authorList>
            <person name="Yin Z."/>
            <person name="Liu H."/>
            <person name="Gao X."/>
            <person name="Li Z."/>
            <person name="Song N."/>
            <person name="Ke X."/>
            <person name="Dai Q."/>
            <person name="Wu Y."/>
            <person name="Sun Y."/>
            <person name="Xu J.-R."/>
            <person name="Kang Z.K."/>
            <person name="Wang L."/>
            <person name="Huang L."/>
        </authorList>
    </citation>
    <scope>NUCLEOTIDE SEQUENCE [LARGE SCALE GENOMIC DNA]</scope>
    <source>
        <strain evidence="3">SXYL134</strain>
    </source>
</reference>
<dbReference type="STRING" id="694573.A0A194V7G1"/>
<dbReference type="PROSITE" id="PS50011">
    <property type="entry name" value="PROTEIN_KINASE_DOM"/>
    <property type="match status" value="1"/>
</dbReference>
<dbReference type="InterPro" id="IPR008271">
    <property type="entry name" value="Ser/Thr_kinase_AS"/>
</dbReference>
<evidence type="ECO:0000259" key="1">
    <source>
        <dbReference type="PROSITE" id="PS50011"/>
    </source>
</evidence>
<dbReference type="EMBL" id="KN714738">
    <property type="protein sequence ID" value="KUI59870.1"/>
    <property type="molecule type" value="Genomic_DNA"/>
</dbReference>
<feature type="domain" description="Protein kinase" evidence="1">
    <location>
        <begin position="103"/>
        <end position="531"/>
    </location>
</feature>
<sequence>MNQVPQNPPAQGDPGNEELETRRSKCLTEVLSYGIVNIMRHSVATERAFFCRSDLIRLWSEKPGSGCRSLDTVFYHLSEGQREVILEKLLLFISFLVFEDVSPNWFTTCGSKLFGQQWQQSTQLEFEDSDGPISEEHLRELGLTPTQAAHWQEQYMFRPARIRFDPDVWRQEIDPCEPLPFEKVPQDNPTGSMVHVEDGDSTGYYSEFGTVHRNAWWTFGADQKNGYRIETHDAIIERKQEDHARISIILPYASLGDLSQFLVDGSSDVSQPPTRFYDFEEKFPRVEETGYELDLSLLKQSAQLADALKFLHEGFRTVADDWKVFCAHMDLKPANIIICLSSDGIVGKWKLCDFGISVFYAEQKGLRGKVGSIGDYFNKVLKTTKRSPRRPPGTFTAPEVEFLASSSSGNHPRTERKPQVLFKPNVIKPIISPYALGSSGGPRRPSNEHLSQVMPLELTSTDVIDYDLDGYKMAFLCKNDFRVFRLSPMKHAMGFINHEVIPLVEKEQQWKVYDISNGPVPRQGPGTLPYFNPKKRVAISRQGYVAMINNNFIHIVRASDQIPYRKIEMPRQGKFRNFHGVSFDNAGSILYAWGNQDSIYGALFVYEFTREQDPEDDFDGHNVVIMPFQGQNDCIIAVGPRFFIACVDRDRREHVLRRTFTQARQNLNEQGLMPQHMFGPFPGPDTVAACMFDSSLILVQSTRSGRFASSKNWTGRICQQLLDPHEMPDMAALRQVANLRERPKTDQKAGIDITVKVGVIQLNETDIFIVVCHKEGKVELVPLIQESQDTY</sequence>
<evidence type="ECO:0000313" key="2">
    <source>
        <dbReference type="EMBL" id="KUI59870.1"/>
    </source>
</evidence>
<dbReference type="Gene3D" id="1.10.510.10">
    <property type="entry name" value="Transferase(Phosphotransferase) domain 1"/>
    <property type="match status" value="1"/>
</dbReference>
<dbReference type="GO" id="GO:0004672">
    <property type="term" value="F:protein kinase activity"/>
    <property type="evidence" value="ECO:0007669"/>
    <property type="project" value="InterPro"/>
</dbReference>
<dbReference type="AlphaFoldDB" id="A0A194V7G1"/>
<evidence type="ECO:0000313" key="3">
    <source>
        <dbReference type="Proteomes" id="UP000078576"/>
    </source>
</evidence>
<dbReference type="PROSITE" id="PS00108">
    <property type="entry name" value="PROTEIN_KINASE_ST"/>
    <property type="match status" value="1"/>
</dbReference>
<dbReference type="InterPro" id="IPR011009">
    <property type="entry name" value="Kinase-like_dom_sf"/>
</dbReference>
<dbReference type="Proteomes" id="UP000078576">
    <property type="component" value="Unassembled WGS sequence"/>
</dbReference>
<name>A0A194V7G1_CYTMA</name>
<dbReference type="GO" id="GO:0005524">
    <property type="term" value="F:ATP binding"/>
    <property type="evidence" value="ECO:0007669"/>
    <property type="project" value="InterPro"/>
</dbReference>
<gene>
    <name evidence="2" type="ORF">VP1G_07102</name>
</gene>
<dbReference type="InterPro" id="IPR000719">
    <property type="entry name" value="Prot_kinase_dom"/>
</dbReference>